<accession>A0A498M882</accession>
<keyword evidence="4 7" id="KW-0129">CBS domain</keyword>
<feature type="transmembrane region" description="Helical" evidence="8">
    <location>
        <begin position="1390"/>
        <end position="1412"/>
    </location>
</feature>
<name>A0A498M882_LABRO</name>
<feature type="domain" description="CBS" evidence="13">
    <location>
        <begin position="1621"/>
        <end position="1680"/>
    </location>
</feature>
<keyword evidence="8" id="KW-0813">Transport</keyword>
<comment type="subcellular location">
    <subcellularLocation>
        <location evidence="1 8">Membrane</location>
        <topology evidence="1 8">Multi-pass membrane protein</topology>
    </subcellularLocation>
</comment>
<dbReference type="PANTHER" id="PTHR46526:SF1">
    <property type="entry name" value="CHORDIN"/>
    <property type="match status" value="1"/>
</dbReference>
<keyword evidence="8" id="KW-0406">Ion transport</keyword>
<evidence type="ECO:0000256" key="8">
    <source>
        <dbReference type="RuleBase" id="RU361221"/>
    </source>
</evidence>
<evidence type="ECO:0000256" key="1">
    <source>
        <dbReference type="ARBA" id="ARBA00004141"/>
    </source>
</evidence>
<dbReference type="InterPro" id="IPR046342">
    <property type="entry name" value="CBS_dom_sf"/>
</dbReference>
<dbReference type="Gene3D" id="6.20.200.20">
    <property type="match status" value="2"/>
</dbReference>
<evidence type="ECO:0000256" key="4">
    <source>
        <dbReference type="ARBA" id="ARBA00023122"/>
    </source>
</evidence>
<feature type="transmembrane region" description="Helical" evidence="8">
    <location>
        <begin position="1180"/>
        <end position="1203"/>
    </location>
</feature>
<gene>
    <name evidence="14" type="ORF">ROHU_027358</name>
</gene>
<dbReference type="GO" id="GO:0009953">
    <property type="term" value="P:dorsal/ventral pattern formation"/>
    <property type="evidence" value="ECO:0007669"/>
    <property type="project" value="TreeGrafter"/>
</dbReference>
<dbReference type="EMBL" id="QBIY01012771">
    <property type="protein sequence ID" value="RXN16881.1"/>
    <property type="molecule type" value="Genomic_DNA"/>
</dbReference>
<dbReference type="STRING" id="84645.A0A498M882"/>
<dbReference type="PROSITE" id="PS50206">
    <property type="entry name" value="RHODANESE_3"/>
    <property type="match status" value="1"/>
</dbReference>
<evidence type="ECO:0000256" key="6">
    <source>
        <dbReference type="PROSITE-ProRule" id="PRU00230"/>
    </source>
</evidence>
<evidence type="ECO:0000256" key="7">
    <source>
        <dbReference type="PROSITE-ProRule" id="PRU00703"/>
    </source>
</evidence>
<dbReference type="SUPFAM" id="SSF57603">
    <property type="entry name" value="FnI-like domain"/>
    <property type="match status" value="4"/>
</dbReference>
<evidence type="ECO:0000256" key="9">
    <source>
        <dbReference type="SAM" id="MobiDB-lite"/>
    </source>
</evidence>
<dbReference type="Gene3D" id="1.10.3080.10">
    <property type="entry name" value="Clc chloride channel"/>
    <property type="match status" value="1"/>
</dbReference>
<dbReference type="InterPro" id="IPR001807">
    <property type="entry name" value="ClC"/>
</dbReference>
<feature type="transmembrane region" description="Helical" evidence="8">
    <location>
        <begin position="1274"/>
        <end position="1296"/>
    </location>
</feature>
<feature type="region of interest" description="Disordered" evidence="9">
    <location>
        <begin position="1703"/>
        <end position="1722"/>
    </location>
</feature>
<feature type="transmembrane region" description="Helical" evidence="8">
    <location>
        <begin position="1223"/>
        <end position="1244"/>
    </location>
</feature>
<dbReference type="PROSITE" id="PS01208">
    <property type="entry name" value="VWFC_1"/>
    <property type="match status" value="2"/>
</dbReference>
<dbReference type="PANTHER" id="PTHR46526">
    <property type="entry name" value="CHORDIN"/>
    <property type="match status" value="1"/>
</dbReference>
<dbReference type="GO" id="GO:0005615">
    <property type="term" value="C:extracellular space"/>
    <property type="evidence" value="ECO:0007669"/>
    <property type="project" value="TreeGrafter"/>
</dbReference>
<evidence type="ECO:0000259" key="13">
    <source>
        <dbReference type="PROSITE" id="PS51371"/>
    </source>
</evidence>
<dbReference type="InterPro" id="IPR052278">
    <property type="entry name" value="Chordin-like_regulators"/>
</dbReference>
<feature type="transmembrane region" description="Helical" evidence="8">
    <location>
        <begin position="1468"/>
        <end position="1489"/>
    </location>
</feature>
<dbReference type="InterPro" id="IPR001763">
    <property type="entry name" value="Rhodanese-like_dom"/>
</dbReference>
<feature type="domain" description="CHRD" evidence="12">
    <location>
        <begin position="564"/>
        <end position="691"/>
    </location>
</feature>
<evidence type="ECO:0007829" key="16">
    <source>
        <dbReference type="PeptideAtlas" id="A0A498M882"/>
    </source>
</evidence>
<dbReference type="PRINTS" id="PR00762">
    <property type="entry name" value="CLCHANNEL"/>
</dbReference>
<dbReference type="SUPFAM" id="SSF54631">
    <property type="entry name" value="CBS-domain pair"/>
    <property type="match status" value="1"/>
</dbReference>
<keyword evidence="6" id="KW-0217">Developmental protein</keyword>
<evidence type="ECO:0000313" key="14">
    <source>
        <dbReference type="EMBL" id="RXN16881.1"/>
    </source>
</evidence>
<dbReference type="SUPFAM" id="SSF49899">
    <property type="entry name" value="Concanavalin A-like lectins/glucanases"/>
    <property type="match status" value="1"/>
</dbReference>
<dbReference type="PROSITE" id="PS51371">
    <property type="entry name" value="CBS"/>
    <property type="match status" value="1"/>
</dbReference>
<keyword evidence="3 8" id="KW-1133">Transmembrane helix</keyword>
<proteinExistence type="evidence at protein level"/>
<dbReference type="InterPro" id="IPR000644">
    <property type="entry name" value="CBS_dom"/>
</dbReference>
<dbReference type="Pfam" id="PF00654">
    <property type="entry name" value="Voltage_CLC"/>
    <property type="match status" value="1"/>
</dbReference>
<feature type="domain" description="VWFC" evidence="10">
    <location>
        <begin position="252"/>
        <end position="328"/>
    </location>
</feature>
<dbReference type="Gene3D" id="2.60.120.920">
    <property type="match status" value="1"/>
</dbReference>
<dbReference type="InterPro" id="IPR043136">
    <property type="entry name" value="B30.2/SPRY_sf"/>
</dbReference>
<dbReference type="PROSITE" id="PS50184">
    <property type="entry name" value="VWFC_2"/>
    <property type="match status" value="3"/>
</dbReference>
<dbReference type="InterPro" id="IPR010895">
    <property type="entry name" value="CHRD"/>
</dbReference>
<evidence type="ECO:0000259" key="12">
    <source>
        <dbReference type="PROSITE" id="PS50933"/>
    </source>
</evidence>
<protein>
    <recommendedName>
        <fullName evidence="8">Chloride channel protein</fullName>
    </recommendedName>
</protein>
<feature type="domain" description="VWFC" evidence="10">
    <location>
        <begin position="1017"/>
        <end position="1081"/>
    </location>
</feature>
<feature type="transmembrane region" description="Helical" evidence="8">
    <location>
        <begin position="1495"/>
        <end position="1518"/>
    </location>
</feature>
<dbReference type="PROSITE" id="PS50933">
    <property type="entry name" value="CHRD"/>
    <property type="match status" value="3"/>
</dbReference>
<evidence type="ECO:0000313" key="15">
    <source>
        <dbReference type="Proteomes" id="UP000290572"/>
    </source>
</evidence>
<keyword evidence="2 8" id="KW-0812">Transmembrane</keyword>
<evidence type="ECO:0000256" key="3">
    <source>
        <dbReference type="ARBA" id="ARBA00022989"/>
    </source>
</evidence>
<organism evidence="14 15">
    <name type="scientific">Labeo rohita</name>
    <name type="common">Indian major carp</name>
    <name type="synonym">Cyprinus rohita</name>
    <dbReference type="NCBI Taxonomy" id="84645"/>
    <lineage>
        <taxon>Eukaryota</taxon>
        <taxon>Metazoa</taxon>
        <taxon>Chordata</taxon>
        <taxon>Craniata</taxon>
        <taxon>Vertebrata</taxon>
        <taxon>Euteleostomi</taxon>
        <taxon>Actinopterygii</taxon>
        <taxon>Neopterygii</taxon>
        <taxon>Teleostei</taxon>
        <taxon>Ostariophysi</taxon>
        <taxon>Cypriniformes</taxon>
        <taxon>Cyprinidae</taxon>
        <taxon>Labeoninae</taxon>
        <taxon>Labeonini</taxon>
        <taxon>Labeo</taxon>
    </lineage>
</organism>
<feature type="transmembrane region" description="Helical" evidence="8">
    <location>
        <begin position="1530"/>
        <end position="1552"/>
    </location>
</feature>
<dbReference type="SUPFAM" id="SSF81340">
    <property type="entry name" value="Clc chloride channel"/>
    <property type="match status" value="1"/>
</dbReference>
<comment type="caution">
    <text evidence="8">Lacks conserved residue(s) required for the propagation of feature annotation.</text>
</comment>
<dbReference type="Pfam" id="PF07452">
    <property type="entry name" value="CHRD"/>
    <property type="match status" value="2"/>
</dbReference>
<reference evidence="14 15" key="1">
    <citation type="submission" date="2018-03" db="EMBL/GenBank/DDBJ databases">
        <title>Draft genome sequence of Rohu Carp (Labeo rohita).</title>
        <authorList>
            <person name="Das P."/>
            <person name="Kushwaha B."/>
            <person name="Joshi C.G."/>
            <person name="Kumar D."/>
            <person name="Nagpure N.S."/>
            <person name="Sahoo L."/>
            <person name="Das S.P."/>
            <person name="Bit A."/>
            <person name="Patnaik S."/>
            <person name="Meher P.K."/>
            <person name="Jayasankar P."/>
            <person name="Koringa P.G."/>
            <person name="Patel N.V."/>
            <person name="Hinsu A.T."/>
            <person name="Kumar R."/>
            <person name="Pandey M."/>
            <person name="Agarwal S."/>
            <person name="Srivastava S."/>
            <person name="Singh M."/>
            <person name="Iquebal M.A."/>
            <person name="Jaiswal S."/>
            <person name="Angadi U.B."/>
            <person name="Kumar N."/>
            <person name="Raza M."/>
            <person name="Shah T.M."/>
            <person name="Rai A."/>
            <person name="Jena J.K."/>
        </authorList>
    </citation>
    <scope>NUCLEOTIDE SEQUENCE [LARGE SCALE GENOMIC DNA]</scope>
    <source>
        <strain evidence="14">DASCIFA01</strain>
        <tissue evidence="14">Testis</tissue>
    </source>
</reference>
<keyword evidence="8" id="KW-0868">Chloride</keyword>
<dbReference type="Proteomes" id="UP000290572">
    <property type="component" value="Unassembled WGS sequence"/>
</dbReference>
<dbReference type="GO" id="GO:0005254">
    <property type="term" value="F:chloride channel activity"/>
    <property type="evidence" value="ECO:0007669"/>
    <property type="project" value="UniProtKB-UniRule"/>
</dbReference>
<evidence type="ECO:0000256" key="2">
    <source>
        <dbReference type="ARBA" id="ARBA00022692"/>
    </source>
</evidence>
<keyword evidence="5 8" id="KW-0472">Membrane</keyword>
<evidence type="ECO:0000256" key="5">
    <source>
        <dbReference type="ARBA" id="ARBA00023136"/>
    </source>
</evidence>
<dbReference type="Pfam" id="PF00093">
    <property type="entry name" value="VWC"/>
    <property type="match status" value="4"/>
</dbReference>
<keyword evidence="15" id="KW-1185">Reference proteome</keyword>
<feature type="domain" description="Rhodanese" evidence="11">
    <location>
        <begin position="1082"/>
        <end position="1132"/>
    </location>
</feature>
<sequence>MEQSVSGLFFTLDSPCSDSSLHLSSSALVVTFTGHMCSSHDRSDQDSCLLPQVCGSVSISRGQYYWEVDVCNSAIYRIGVISSCDGRGWWLERRGSVFHAVFDGRRELLPSIPPQLKTVGVFLNVGGASITFHNSVTQEFLAAVPSHFSIPLRPALQLGQGRLKLRPGLPPPNHVFLSHSSAYRGPGGPDRWRRDVAFRSESDFGEFLVMEALRVLWILGFACIASALGSRLKTPALPIQPEREPMISKGLSGCSFGGRFYSLEDTWHPDLGEPFGVMHCVMCHCEPQRSRRGKVFGKVSCRNMKQDCPEPTCDDPVLLPGHCCKTCPKGDSGRKEAESLFDFFQEKDDDLYKSYNDRSYISSEENSNRDSATDFVALLTGVTDSWLPSSSGVARARFTLTRTSLTFSITFQRMNRPSVITFLDSDGNTAFEFRVPRADTDMICGVWKNLPKSHMRQLEAEQLRVSMTAADNKKEEIQGKIIKHRALFAASVKVPVRVKLLYRQNLLREIRANITADDSDFAEVLADLNSRELFWLSRGQLQISVETEGQNPRQISGYISGRRSCDTLQSVMSSGSALTPGKTGGVGSAVFTLHHNGSLDYQILVAGLSSAVVGVTIEMKPRRRSKRNVLYDITADFAAGEEQGAGRAVGSCSRVEARHIHMLLQNELFINIATAEQQESELRGQIRMLPYNGLDARRNEFPVPLAGQFVSPPVRTGAAGHAWVSVDEQCHLHYEIVVNGLSKSEDASISAHLHGLAEIGEMDDSSTNHKRLLTGFYGQQAQGVLKDISVELLRHLDEGTAYIQVSTKMNPRGEIRGRIHVPNSCEFGSRGEVVEEAEFDDLVFVRDPAELRKDPHTCFFEGEHHAHGSQWTPQYNTCFTCTCQKKTVICDPVICPALSCPHTIQPQDQCCPICDEKKEPKQTAAVEKVEENPEGDQKMHAPGTTWHPFVPPFGYIKCALCTCKGSTGEVHCEKLTCPPLTCSRPIRRNPSDCCKECPAEDTPPLEDDEMMQADGTRHCKFGKNYYQNSEHWHPRVPLVGEMKCITCWCDHGVTKCQRKQCPLLSCSNPIRREGKCCPECLGGRRKRTQLVMKQHLREPQTADTEGSKVNENVSSLDQGFSKWGSRVDEKEKGIYTKHAARLRKNGRQRRSLSRLSMSQRFRVWASHFHRLFVTFIGADWIFLMLLGFIMAVISFVMDIFVVLFTDTHRWIYHLADSHVLLQYLVWVIYSMFLMCFAAGFVNIVSVQAAGSGIPETKTCLRDVMLPEYLTLRTLGPFVHIGAACASLLCKFMALFSNIYKNEARNKEMLTVGCAVGIGCCFAAPIGGALFGLEVTSMFFVARNYWRGFLSATFGALIFRLLPVWNREEETLMALYATKYRLDFPFDLREFPIFIAMGIVCGFGGAFFVYLYGKISLFVKRQKAANSFLMKKDSLISFFDHRTWSNHGIVADFDADDHLAAWKHPQANVFFILSIFVVMKFWMSAVSITLPIPCGSFVPIFVIGAAFGRLVGEGLATLLPDGFNIEGHTYHIVPGAYAVIGAAALTAGVTHTVSTAVIMMELTGHISYSLPILISVIIANMVSQSVQPSIYDTVIRVKKLPYLPLLSWGHPEKYNIFVEDFMKKEICYITLNTTYRDLIKVLRSGKLKTLPLVKSAESMLLLGSVDRAQLLSLLMWRSQQLREENAPTMSVRYKVHFQTSTEESASAHLDSTKPLKSAMKKPSEDEEEITNLYDSGLNLKKFFCSRPDIEALEVDEWEEQQLDEEVNLDICKIDPAPFQLVEHTSLHKTHTMFSLLNLDYAYVTGVGRLIGVVSLKELRKAIESTMPDGVRLRPVLSTFRDRGFRGARANTVELHKLLDHQIC</sequence>
<comment type="similarity">
    <text evidence="8">Belongs to the chloride channel (TC 2.A.49) family.</text>
</comment>
<comment type="caution">
    <text evidence="14">The sequence shown here is derived from an EMBL/GenBank/DDBJ whole genome shotgun (WGS) entry which is preliminary data.</text>
</comment>
<dbReference type="GO" id="GO:0030514">
    <property type="term" value="P:negative regulation of BMP signaling pathway"/>
    <property type="evidence" value="ECO:0007669"/>
    <property type="project" value="TreeGrafter"/>
</dbReference>
<keyword evidence="16" id="KW-1267">Proteomics identification</keyword>
<dbReference type="SMART" id="SM00754">
    <property type="entry name" value="CHRD"/>
    <property type="match status" value="3"/>
</dbReference>
<dbReference type="CDD" id="cd04591">
    <property type="entry name" value="CBS_pair_voltage-gated_CLC_euk_bac"/>
    <property type="match status" value="1"/>
</dbReference>
<feature type="transmembrane region" description="Helical" evidence="8">
    <location>
        <begin position="1308"/>
        <end position="1332"/>
    </location>
</feature>
<feature type="domain" description="CHRD" evidence="12">
    <location>
        <begin position="371"/>
        <end position="486"/>
    </location>
</feature>
<dbReference type="InterPro" id="IPR001007">
    <property type="entry name" value="VWF_dom"/>
</dbReference>
<evidence type="ECO:0000259" key="11">
    <source>
        <dbReference type="PROSITE" id="PS50206"/>
    </source>
</evidence>
<feature type="domain" description="VWFC" evidence="10">
    <location>
        <begin position="856"/>
        <end position="915"/>
    </location>
</feature>
<dbReference type="InterPro" id="IPR014743">
    <property type="entry name" value="Cl-channel_core"/>
</dbReference>
<dbReference type="SMART" id="SM00214">
    <property type="entry name" value="VWC"/>
    <property type="match status" value="4"/>
</dbReference>
<dbReference type="Gene3D" id="3.10.580.10">
    <property type="entry name" value="CBS-domain"/>
    <property type="match status" value="1"/>
</dbReference>
<evidence type="ECO:0000259" key="10">
    <source>
        <dbReference type="PROSITE" id="PS50184"/>
    </source>
</evidence>
<dbReference type="CDD" id="cd03683">
    <property type="entry name" value="ClC_1_like"/>
    <property type="match status" value="1"/>
</dbReference>
<feature type="domain" description="CHRD" evidence="12">
    <location>
        <begin position="697"/>
        <end position="824"/>
    </location>
</feature>
<dbReference type="GO" id="GO:0036122">
    <property type="term" value="F:BMP binding"/>
    <property type="evidence" value="ECO:0007669"/>
    <property type="project" value="TreeGrafter"/>
</dbReference>
<dbReference type="GO" id="GO:0016020">
    <property type="term" value="C:membrane"/>
    <property type="evidence" value="ECO:0007669"/>
    <property type="project" value="UniProtKB-SubCell"/>
</dbReference>
<dbReference type="InterPro" id="IPR013320">
    <property type="entry name" value="ConA-like_dom_sf"/>
</dbReference>